<organism evidence="1">
    <name type="scientific">Lepeophtheirus salmonis</name>
    <name type="common">Salmon louse</name>
    <name type="synonym">Caligus salmonis</name>
    <dbReference type="NCBI Taxonomy" id="72036"/>
    <lineage>
        <taxon>Eukaryota</taxon>
        <taxon>Metazoa</taxon>
        <taxon>Ecdysozoa</taxon>
        <taxon>Arthropoda</taxon>
        <taxon>Crustacea</taxon>
        <taxon>Multicrustacea</taxon>
        <taxon>Hexanauplia</taxon>
        <taxon>Copepoda</taxon>
        <taxon>Siphonostomatoida</taxon>
        <taxon>Caligidae</taxon>
        <taxon>Lepeophtheirus</taxon>
    </lineage>
</organism>
<protein>
    <submittedName>
        <fullName evidence="1">Uncharacterized protein</fullName>
    </submittedName>
</protein>
<proteinExistence type="predicted"/>
<name>A0A0K2TY00_LEPSM</name>
<accession>A0A0K2TY00</accession>
<dbReference type="EMBL" id="HACA01013518">
    <property type="protein sequence ID" value="CDW30879.1"/>
    <property type="molecule type" value="Transcribed_RNA"/>
</dbReference>
<sequence length="42" mass="4962">MFSDFLDEWSSAPDCYSLNVVYILPFKLDKINKSAQRFFPDL</sequence>
<reference evidence="1" key="1">
    <citation type="submission" date="2014-05" db="EMBL/GenBank/DDBJ databases">
        <authorList>
            <person name="Chronopoulou M."/>
        </authorList>
    </citation>
    <scope>NUCLEOTIDE SEQUENCE</scope>
    <source>
        <tissue evidence="1">Whole organism</tissue>
    </source>
</reference>
<evidence type="ECO:0000313" key="1">
    <source>
        <dbReference type="EMBL" id="CDW30879.1"/>
    </source>
</evidence>
<feature type="non-terminal residue" evidence="1">
    <location>
        <position position="42"/>
    </location>
</feature>
<dbReference type="AlphaFoldDB" id="A0A0K2TY00"/>